<protein>
    <submittedName>
        <fullName evidence="3">Flagellar biosynthesis anti-sigma factor FlgM</fullName>
    </submittedName>
</protein>
<evidence type="ECO:0000313" key="3">
    <source>
        <dbReference type="EMBL" id="QJR36429.1"/>
    </source>
</evidence>
<keyword evidence="3" id="KW-0969">Cilium</keyword>
<dbReference type="InterPro" id="IPR035890">
    <property type="entry name" value="Anti-sigma-28_factor_FlgM_sf"/>
</dbReference>
<organism evidence="3 4">
    <name type="scientific">Gemmatimonas groenlandica</name>
    <dbReference type="NCBI Taxonomy" id="2732249"/>
    <lineage>
        <taxon>Bacteria</taxon>
        <taxon>Pseudomonadati</taxon>
        <taxon>Gemmatimonadota</taxon>
        <taxon>Gemmatimonadia</taxon>
        <taxon>Gemmatimonadales</taxon>
        <taxon>Gemmatimonadaceae</taxon>
        <taxon>Gemmatimonas</taxon>
    </lineage>
</organism>
<name>A0A6M4IRR1_9BACT</name>
<gene>
    <name evidence="3" type="ORF">HKW67_13415</name>
</gene>
<dbReference type="RefSeq" id="WP_171225861.1">
    <property type="nucleotide sequence ID" value="NZ_CP053085.1"/>
</dbReference>
<dbReference type="Proteomes" id="UP000500938">
    <property type="component" value="Chromosome"/>
</dbReference>
<feature type="region of interest" description="Disordered" evidence="1">
    <location>
        <begin position="1"/>
        <end position="57"/>
    </location>
</feature>
<dbReference type="AlphaFoldDB" id="A0A6M4IRR1"/>
<dbReference type="InterPro" id="IPR031316">
    <property type="entry name" value="FlgM_C"/>
</dbReference>
<evidence type="ECO:0000256" key="1">
    <source>
        <dbReference type="SAM" id="MobiDB-lite"/>
    </source>
</evidence>
<evidence type="ECO:0000259" key="2">
    <source>
        <dbReference type="Pfam" id="PF04316"/>
    </source>
</evidence>
<dbReference type="EMBL" id="CP053085">
    <property type="protein sequence ID" value="QJR36429.1"/>
    <property type="molecule type" value="Genomic_DNA"/>
</dbReference>
<keyword evidence="3" id="KW-0282">Flagellum</keyword>
<accession>A0A6M4IRR1</accession>
<dbReference type="KEGG" id="ggr:HKW67_13415"/>
<sequence>MRINGSSFDPLRPTPTSSPAVQRPAQEITQSPATKPVKSDSVQISDAGRRLNTEQANALNPERVAELRTKVLTGAYNTLDVVDQVARRILTRGDL</sequence>
<keyword evidence="4" id="KW-1185">Reference proteome</keyword>
<keyword evidence="3" id="KW-0966">Cell projection</keyword>
<feature type="domain" description="Anti-sigma-28 factor FlgM C-terminal" evidence="2">
    <location>
        <begin position="40"/>
        <end position="90"/>
    </location>
</feature>
<evidence type="ECO:0000313" key="4">
    <source>
        <dbReference type="Proteomes" id="UP000500938"/>
    </source>
</evidence>
<dbReference type="Pfam" id="PF04316">
    <property type="entry name" value="FlgM"/>
    <property type="match status" value="1"/>
</dbReference>
<dbReference type="SUPFAM" id="SSF101498">
    <property type="entry name" value="Anti-sigma factor FlgM"/>
    <property type="match status" value="1"/>
</dbReference>
<proteinExistence type="predicted"/>
<reference evidence="3 4" key="1">
    <citation type="submission" date="2020-05" db="EMBL/GenBank/DDBJ databases">
        <title>Complete genome sequence of Gemmatimonas greenlandica TET16.</title>
        <authorList>
            <person name="Zeng Y."/>
        </authorList>
    </citation>
    <scope>NUCLEOTIDE SEQUENCE [LARGE SCALE GENOMIC DNA]</scope>
    <source>
        <strain evidence="3 4">TET16</strain>
    </source>
</reference>